<sequence>MDRKEGEGGREGEDWRRATGYRKEAEGAKAGTYEGTLYNKPRCAQVNARECPVNSCLSRHSHVTCDLLESHTGTTITNTPHLGEESPGRRTKSRVSMETVNGGPHICPMQLCKELCDFVVNLSPPSTSELRLNGNFVSQKVQFAPAVTNVTDSGKLGGHPEEQLTEQR</sequence>
<feature type="region of interest" description="Disordered" evidence="1">
    <location>
        <begin position="1"/>
        <end position="26"/>
    </location>
</feature>
<comment type="caution">
    <text evidence="2">The sequence shown here is derived from an EMBL/GenBank/DDBJ whole genome shotgun (WGS) entry which is preliminary data.</text>
</comment>
<evidence type="ECO:0000313" key="3">
    <source>
        <dbReference type="Proteomes" id="UP000314294"/>
    </source>
</evidence>
<dbReference type="AlphaFoldDB" id="A0A4Z2HXV3"/>
<gene>
    <name evidence="2" type="ORF">EYF80_019106</name>
</gene>
<name>A0A4Z2HXV3_9TELE</name>
<accession>A0A4Z2HXV3</accession>
<dbReference type="Proteomes" id="UP000314294">
    <property type="component" value="Unassembled WGS sequence"/>
</dbReference>
<evidence type="ECO:0000313" key="2">
    <source>
        <dbReference type="EMBL" id="TNN70669.1"/>
    </source>
</evidence>
<evidence type="ECO:0000256" key="1">
    <source>
        <dbReference type="SAM" id="MobiDB-lite"/>
    </source>
</evidence>
<keyword evidence="3" id="KW-1185">Reference proteome</keyword>
<reference evidence="2 3" key="1">
    <citation type="submission" date="2019-03" db="EMBL/GenBank/DDBJ databases">
        <title>First draft genome of Liparis tanakae, snailfish: a comprehensive survey of snailfish specific genes.</title>
        <authorList>
            <person name="Kim W."/>
            <person name="Song I."/>
            <person name="Jeong J.-H."/>
            <person name="Kim D."/>
            <person name="Kim S."/>
            <person name="Ryu S."/>
            <person name="Song J.Y."/>
            <person name="Lee S.K."/>
        </authorList>
    </citation>
    <scope>NUCLEOTIDE SEQUENCE [LARGE SCALE GENOMIC DNA]</scope>
    <source>
        <tissue evidence="2">Muscle</tissue>
    </source>
</reference>
<dbReference type="EMBL" id="SRLO01000160">
    <property type="protein sequence ID" value="TNN70669.1"/>
    <property type="molecule type" value="Genomic_DNA"/>
</dbReference>
<protein>
    <submittedName>
        <fullName evidence="2">Uncharacterized protein</fullName>
    </submittedName>
</protein>
<proteinExistence type="predicted"/>
<organism evidence="2 3">
    <name type="scientific">Liparis tanakae</name>
    <name type="common">Tanaka's snailfish</name>
    <dbReference type="NCBI Taxonomy" id="230148"/>
    <lineage>
        <taxon>Eukaryota</taxon>
        <taxon>Metazoa</taxon>
        <taxon>Chordata</taxon>
        <taxon>Craniata</taxon>
        <taxon>Vertebrata</taxon>
        <taxon>Euteleostomi</taxon>
        <taxon>Actinopterygii</taxon>
        <taxon>Neopterygii</taxon>
        <taxon>Teleostei</taxon>
        <taxon>Neoteleostei</taxon>
        <taxon>Acanthomorphata</taxon>
        <taxon>Eupercaria</taxon>
        <taxon>Perciformes</taxon>
        <taxon>Cottioidei</taxon>
        <taxon>Cottales</taxon>
        <taxon>Liparidae</taxon>
        <taxon>Liparis</taxon>
    </lineage>
</organism>